<protein>
    <recommendedName>
        <fullName evidence="3">Sialate O-acetylesterase domain-containing protein</fullName>
    </recommendedName>
</protein>
<dbReference type="EMBL" id="VSSQ01016242">
    <property type="protein sequence ID" value="MPM57386.1"/>
    <property type="molecule type" value="Genomic_DNA"/>
</dbReference>
<dbReference type="InterPro" id="IPR036514">
    <property type="entry name" value="SGNH_hydro_sf"/>
</dbReference>
<feature type="domain" description="Sialate O-acetylesterase" evidence="3">
    <location>
        <begin position="59"/>
        <end position="208"/>
    </location>
</feature>
<dbReference type="Pfam" id="PF03629">
    <property type="entry name" value="SASA"/>
    <property type="match status" value="1"/>
</dbReference>
<dbReference type="GO" id="GO:0001681">
    <property type="term" value="F:sialate O-acetylesterase activity"/>
    <property type="evidence" value="ECO:0007669"/>
    <property type="project" value="InterPro"/>
</dbReference>
<comment type="caution">
    <text evidence="4">The sequence shown here is derived from an EMBL/GenBank/DDBJ whole genome shotgun (WGS) entry which is preliminary data.</text>
</comment>
<dbReference type="AlphaFoldDB" id="A0A645AX67"/>
<dbReference type="PANTHER" id="PTHR22901">
    <property type="entry name" value="SIALATE O-ACETYLESTERASE"/>
    <property type="match status" value="1"/>
</dbReference>
<reference evidence="4" key="1">
    <citation type="submission" date="2019-08" db="EMBL/GenBank/DDBJ databases">
        <authorList>
            <person name="Kucharzyk K."/>
            <person name="Murdoch R.W."/>
            <person name="Higgins S."/>
            <person name="Loffler F."/>
        </authorList>
    </citation>
    <scope>NUCLEOTIDE SEQUENCE</scope>
</reference>
<dbReference type="GO" id="GO:0005975">
    <property type="term" value="P:carbohydrate metabolic process"/>
    <property type="evidence" value="ECO:0007669"/>
    <property type="project" value="TreeGrafter"/>
</dbReference>
<proteinExistence type="predicted"/>
<evidence type="ECO:0000313" key="4">
    <source>
        <dbReference type="EMBL" id="MPM57386.1"/>
    </source>
</evidence>
<dbReference type="InterPro" id="IPR039329">
    <property type="entry name" value="SIAE"/>
</dbReference>
<sequence length="350" mass="38671">MKGFGNQPIEGGPEAIATSRNPGIRCFTMKKASKSAPQADGEGTWEIAGPETTPDFTATGYYFGRLLNQALDVPVGLIHTSWGGSRIEAWMTPSSIKSVIPNVQIPATDADIKSQNGTPTVLYNGMLHPIVGYGIRGAIWYQGESNRGEPDRYVELFDKMVREWRTIWQVGEFPFYYCQIAPYNYGNGLNSGFIREAQAKGMKTTPNTGMAVLMDSDSPACIHPPKKKIAGERMALWALAKTYDMNKIHYRSPEVQSVTMEGRVAILTMDIPSSPGLTSHGKEILQFQVAGDNKWFHPAKAAIAGNRIFVFSPNVEKPVAVRYCFNDTEATEIFTVEGNLPLSSFRTDNW</sequence>
<keyword evidence="1" id="KW-0378">Hydrolase</keyword>
<evidence type="ECO:0000256" key="1">
    <source>
        <dbReference type="ARBA" id="ARBA00022801"/>
    </source>
</evidence>
<dbReference type="InterPro" id="IPR005181">
    <property type="entry name" value="SASA"/>
</dbReference>
<name>A0A645AX67_9ZZZZ</name>
<gene>
    <name evidence="4" type="ORF">SDC9_104208</name>
</gene>
<accession>A0A645AX67</accession>
<evidence type="ECO:0000256" key="2">
    <source>
        <dbReference type="SAM" id="MobiDB-lite"/>
    </source>
</evidence>
<dbReference type="Gene3D" id="3.40.50.1110">
    <property type="entry name" value="SGNH hydrolase"/>
    <property type="match status" value="1"/>
</dbReference>
<feature type="region of interest" description="Disordered" evidence="2">
    <location>
        <begin position="1"/>
        <end position="20"/>
    </location>
</feature>
<dbReference type="PANTHER" id="PTHR22901:SF0">
    <property type="entry name" value="SIALATE O-ACETYLESTERASE"/>
    <property type="match status" value="1"/>
</dbReference>
<evidence type="ECO:0000259" key="3">
    <source>
        <dbReference type="Pfam" id="PF03629"/>
    </source>
</evidence>
<dbReference type="SUPFAM" id="SSF52266">
    <property type="entry name" value="SGNH hydrolase"/>
    <property type="match status" value="1"/>
</dbReference>
<organism evidence="4">
    <name type="scientific">bioreactor metagenome</name>
    <dbReference type="NCBI Taxonomy" id="1076179"/>
    <lineage>
        <taxon>unclassified sequences</taxon>
        <taxon>metagenomes</taxon>
        <taxon>ecological metagenomes</taxon>
    </lineage>
</organism>